<feature type="compositionally biased region" description="Low complexity" evidence="1">
    <location>
        <begin position="50"/>
        <end position="60"/>
    </location>
</feature>
<dbReference type="GO" id="GO:0036064">
    <property type="term" value="C:ciliary basal body"/>
    <property type="evidence" value="ECO:0000266"/>
    <property type="project" value="GeneDB"/>
</dbReference>
<dbReference type="Proteomes" id="UP000000542">
    <property type="component" value="Chromosome 27"/>
</dbReference>
<dbReference type="VEuPathDB" id="TriTrypDB:LmjF.27.1960"/>
<feature type="compositionally biased region" description="Low complexity" evidence="1">
    <location>
        <begin position="298"/>
        <end position="309"/>
    </location>
</feature>
<feature type="region of interest" description="Disordered" evidence="1">
    <location>
        <begin position="170"/>
        <end position="193"/>
    </location>
</feature>
<feature type="compositionally biased region" description="Low complexity" evidence="1">
    <location>
        <begin position="26"/>
        <end position="42"/>
    </location>
</feature>
<feature type="region of interest" description="Disordered" evidence="1">
    <location>
        <begin position="283"/>
        <end position="431"/>
    </location>
</feature>
<feature type="compositionally biased region" description="Basic and acidic residues" evidence="1">
    <location>
        <begin position="171"/>
        <end position="193"/>
    </location>
</feature>
<feature type="compositionally biased region" description="Basic and acidic residues" evidence="1">
    <location>
        <begin position="314"/>
        <end position="323"/>
    </location>
</feature>
<dbReference type="RefSeq" id="XP_003722005.1">
    <property type="nucleotide sequence ID" value="XM_003721957.1"/>
</dbReference>
<evidence type="ECO:0000313" key="2">
    <source>
        <dbReference type="EMBL" id="CBZ12266.1"/>
    </source>
</evidence>
<dbReference type="VEuPathDB" id="TriTrypDB:LMJSD75_270026900"/>
<dbReference type="HOGENOM" id="CLU_636892_0_0_1"/>
<sequence>MASTGNGGDSKAAASSLSPQKAGMVAPLTSAPPLTASTTSPSRLNSMRTANASASSKNNAPTGPSKKGGTAVKPSPEVGGKAAAGSSEPEPRASVNIDRQSKPNANSVNASNVADSTNAPSGKRPDHGRRGRRQECSSWFDAEKPAKADRPADKELNQNVQIVQDDIPDAEQAHREQAERAQRQKEKLARHISESPTGFQATLPRLNELDVTNSWDKLLRMMRSEFDMSCLTSCLARELDEDVAWNPEMLLVQLTSDMLDAAELQKDGGEAYVPVDASDIGQMTGGEVARRRKEKRSTTTAGGAAPAAGAAGGTEREPEKGSEKPAAASPTPAFQAAASKALRKQTTTDPAAAAPSSKKARDTDNAASTSTANSSSTRKRSAAGSRSGEASGGGGNNTNASSSTAKGDSADDTKSSKSTSLKAQVSKLFSK</sequence>
<dbReference type="GeneID" id="12982788"/>
<dbReference type="GO" id="GO:0005929">
    <property type="term" value="C:cilium"/>
    <property type="evidence" value="ECO:0000266"/>
    <property type="project" value="GeneDB"/>
</dbReference>
<dbReference type="eggNOG" id="ENOG502S8BB">
    <property type="taxonomic scope" value="Eukaryota"/>
</dbReference>
<dbReference type="OMA" id="LRMMRSE"/>
<evidence type="ECO:0000313" key="3">
    <source>
        <dbReference type="Proteomes" id="UP000000542"/>
    </source>
</evidence>
<name>E9ADH6_LEIMA</name>
<feature type="compositionally biased region" description="Low complexity" evidence="1">
    <location>
        <begin position="365"/>
        <end position="389"/>
    </location>
</feature>
<dbReference type="InParanoid" id="E9ADH6"/>
<feature type="compositionally biased region" description="Low complexity" evidence="1">
    <location>
        <begin position="397"/>
        <end position="407"/>
    </location>
</feature>
<accession>E9ADH6</accession>
<reference evidence="2 3" key="1">
    <citation type="journal article" date="2005" name="Science">
        <title>The genome of the kinetoplastid parasite, Leishmania major.</title>
        <authorList>
            <person name="Ivens A.C."/>
            <person name="Peacock C.S."/>
            <person name="Worthey E.A."/>
            <person name="Murphy L."/>
            <person name="Aggarwal G."/>
            <person name="Berriman M."/>
            <person name="Sisk E."/>
            <person name="Rajandream M.A."/>
            <person name="Adlem E."/>
            <person name="Aert R."/>
            <person name="Anupama A."/>
            <person name="Apostolou Z."/>
            <person name="Attipoe P."/>
            <person name="Bason N."/>
            <person name="Bauser C."/>
            <person name="Beck A."/>
            <person name="Beverley S.M."/>
            <person name="Bianchettin G."/>
            <person name="Borzym K."/>
            <person name="Bothe G."/>
            <person name="Bruschi C.V."/>
            <person name="Collins M."/>
            <person name="Cadag E."/>
            <person name="Ciarloni L."/>
            <person name="Clayton C."/>
            <person name="Coulson R.M."/>
            <person name="Cronin A."/>
            <person name="Cruz A.K."/>
            <person name="Davies R.M."/>
            <person name="De Gaudenzi J."/>
            <person name="Dobson D.E."/>
            <person name="Duesterhoeft A."/>
            <person name="Fazelina G."/>
            <person name="Fosker N."/>
            <person name="Frasch A.C."/>
            <person name="Fraser A."/>
            <person name="Fuchs M."/>
            <person name="Gabel C."/>
            <person name="Goble A."/>
            <person name="Goffeau A."/>
            <person name="Harris D."/>
            <person name="Hertz-Fowler C."/>
            <person name="Hilbert H."/>
            <person name="Horn D."/>
            <person name="Huang Y."/>
            <person name="Klages S."/>
            <person name="Knights A."/>
            <person name="Kube M."/>
            <person name="Larke N."/>
            <person name="Litvin L."/>
            <person name="Lord A."/>
            <person name="Louie T."/>
            <person name="Marra M."/>
            <person name="Masuy D."/>
            <person name="Matthews K."/>
            <person name="Michaeli S."/>
            <person name="Mottram J.C."/>
            <person name="Muller-Auer S."/>
            <person name="Munden H."/>
            <person name="Nelson S."/>
            <person name="Norbertczak H."/>
            <person name="Oliver K."/>
            <person name="O'neil S."/>
            <person name="Pentony M."/>
            <person name="Pohl T.M."/>
            <person name="Price C."/>
            <person name="Purnelle B."/>
            <person name="Quail M.A."/>
            <person name="Rabbinowitsch E."/>
            <person name="Reinhardt R."/>
            <person name="Rieger M."/>
            <person name="Rinta J."/>
            <person name="Robben J."/>
            <person name="Robertson L."/>
            <person name="Ruiz J.C."/>
            <person name="Rutter S."/>
            <person name="Saunders D."/>
            <person name="Schafer M."/>
            <person name="Schein J."/>
            <person name="Schwartz D.C."/>
            <person name="Seeger K."/>
            <person name="Seyler A."/>
            <person name="Sharp S."/>
            <person name="Shin H."/>
            <person name="Sivam D."/>
            <person name="Squares R."/>
            <person name="Squares S."/>
            <person name="Tosato V."/>
            <person name="Vogt C."/>
            <person name="Volckaert G."/>
            <person name="Wambutt R."/>
            <person name="Warren T."/>
            <person name="Wedler H."/>
            <person name="Woodward J."/>
            <person name="Zhou S."/>
            <person name="Zimmermann W."/>
            <person name="Smith D.F."/>
            <person name="Blackwell J.M."/>
            <person name="Stuart K.D."/>
            <person name="Barrell B."/>
            <person name="Myler P.J."/>
        </authorList>
    </citation>
    <scope>NUCLEOTIDE SEQUENCE [LARGE SCALE GENOMIC DNA]</scope>
    <source>
        <strain evidence="3">MHOM/IL/81/Friedlin</strain>
    </source>
</reference>
<reference evidence="2 3" key="2">
    <citation type="journal article" date="2011" name="Genome Res.">
        <title>Chromosome and gene copy number variation allow major structural change between species and strains of Leishmania.</title>
        <authorList>
            <person name="Rogers M.B."/>
            <person name="Hilley J.D."/>
            <person name="Dickens N.J."/>
            <person name="Wilkes J."/>
            <person name="Bates P.A."/>
            <person name="Depledge D.P."/>
            <person name="Harris D."/>
            <person name="Her Y."/>
            <person name="Herzyk P."/>
            <person name="Imamura H."/>
            <person name="Otto T.D."/>
            <person name="Sanders M."/>
            <person name="Seeger K."/>
            <person name="Dujardin J.C."/>
            <person name="Berriman M."/>
            <person name="Smith D.F."/>
            <person name="Hertz-Fowler C."/>
            <person name="Mottram J.C."/>
        </authorList>
    </citation>
    <scope>NUCLEOTIDE SEQUENCE [LARGE SCALE GENOMIC DNA]</scope>
    <source>
        <strain evidence="3">MHOM/IL/81/Friedlin</strain>
    </source>
</reference>
<proteinExistence type="predicted"/>
<feature type="region of interest" description="Disordered" evidence="1">
    <location>
        <begin position="1"/>
        <end position="157"/>
    </location>
</feature>
<dbReference type="EMBL" id="FR796423">
    <property type="protein sequence ID" value="CBZ12266.1"/>
    <property type="molecule type" value="Genomic_DNA"/>
</dbReference>
<dbReference type="KEGG" id="lma:LMJF_27_1960"/>
<protein>
    <submittedName>
        <fullName evidence="2">Uncharacterized protein</fullName>
    </submittedName>
</protein>
<organism evidence="2 3">
    <name type="scientific">Leishmania major</name>
    <dbReference type="NCBI Taxonomy" id="5664"/>
    <lineage>
        <taxon>Eukaryota</taxon>
        <taxon>Discoba</taxon>
        <taxon>Euglenozoa</taxon>
        <taxon>Kinetoplastea</taxon>
        <taxon>Metakinetoplastina</taxon>
        <taxon>Trypanosomatida</taxon>
        <taxon>Trypanosomatidae</taxon>
        <taxon>Leishmaniinae</taxon>
        <taxon>Leishmania</taxon>
    </lineage>
</organism>
<evidence type="ECO:0000256" key="1">
    <source>
        <dbReference type="SAM" id="MobiDB-lite"/>
    </source>
</evidence>
<dbReference type="GO" id="GO:0005737">
    <property type="term" value="C:cytoplasm"/>
    <property type="evidence" value="ECO:0000266"/>
    <property type="project" value="GeneDB"/>
</dbReference>
<dbReference type="AlphaFoldDB" id="E9ADH6"/>
<feature type="compositionally biased region" description="Low complexity" evidence="1">
    <location>
        <begin position="325"/>
        <end position="338"/>
    </location>
</feature>
<feature type="compositionally biased region" description="Basic and acidic residues" evidence="1">
    <location>
        <begin position="141"/>
        <end position="156"/>
    </location>
</feature>
<dbReference type="VEuPathDB" id="TriTrypDB:LMJFC_270029300"/>
<feature type="compositionally biased region" description="Low complexity" evidence="1">
    <location>
        <begin position="104"/>
        <end position="119"/>
    </location>
</feature>
<dbReference type="VEuPathDB" id="TriTrypDB:LMJLV39_270026900"/>
<gene>
    <name evidence="2" type="ORF">LMJF_27_1960</name>
</gene>
<keyword evidence="3" id="KW-1185">Reference proteome</keyword>